<dbReference type="InterPro" id="IPR036291">
    <property type="entry name" value="NAD(P)-bd_dom_sf"/>
</dbReference>
<protein>
    <submittedName>
        <fullName evidence="4">Aldehyde reductase</fullName>
    </submittedName>
</protein>
<comment type="caution">
    <text evidence="4">The sequence shown here is derived from an EMBL/GenBank/DDBJ whole genome shotgun (WGS) entry which is preliminary data.</text>
</comment>
<dbReference type="AlphaFoldDB" id="A0A9X2N6L2"/>
<feature type="domain" description="NAD-dependent epimerase/dehydratase" evidence="3">
    <location>
        <begin position="4"/>
        <end position="239"/>
    </location>
</feature>
<evidence type="ECO:0000256" key="2">
    <source>
        <dbReference type="ARBA" id="ARBA00023445"/>
    </source>
</evidence>
<name>A0A9X2N6L2_9PSEU</name>
<dbReference type="CDD" id="cd05227">
    <property type="entry name" value="AR_SDR_e"/>
    <property type="match status" value="1"/>
</dbReference>
<dbReference type="Pfam" id="PF01370">
    <property type="entry name" value="Epimerase"/>
    <property type="match status" value="1"/>
</dbReference>
<comment type="similarity">
    <text evidence="2">Belongs to the NAD(P)-dependent epimerase/dehydratase family. Dihydroflavonol-4-reductase subfamily.</text>
</comment>
<accession>A0A9X2N6L2</accession>
<dbReference type="PANTHER" id="PTHR10366:SF564">
    <property type="entry name" value="STEROL-4-ALPHA-CARBOXYLATE 3-DEHYDROGENASE, DECARBOXYLATING"/>
    <property type="match status" value="1"/>
</dbReference>
<dbReference type="Proteomes" id="UP001144096">
    <property type="component" value="Unassembled WGS sequence"/>
</dbReference>
<keyword evidence="5" id="KW-1185">Reference proteome</keyword>
<evidence type="ECO:0000313" key="5">
    <source>
        <dbReference type="Proteomes" id="UP001144096"/>
    </source>
</evidence>
<keyword evidence="1" id="KW-0560">Oxidoreductase</keyword>
<dbReference type="RefSeq" id="WP_257919541.1">
    <property type="nucleotide sequence ID" value="NZ_JAMXQV010000003.1"/>
</dbReference>
<dbReference type="FunFam" id="3.40.50.720:FF:000336">
    <property type="entry name" value="Aldehyde reductase"/>
    <property type="match status" value="1"/>
</dbReference>
<evidence type="ECO:0000256" key="1">
    <source>
        <dbReference type="ARBA" id="ARBA00023002"/>
    </source>
</evidence>
<dbReference type="Gene3D" id="3.40.50.720">
    <property type="entry name" value="NAD(P)-binding Rossmann-like Domain"/>
    <property type="match status" value="1"/>
</dbReference>
<dbReference type="InterPro" id="IPR050425">
    <property type="entry name" value="NAD(P)_dehydrat-like"/>
</dbReference>
<gene>
    <name evidence="4" type="ORF">M8542_08840</name>
</gene>
<evidence type="ECO:0000313" key="4">
    <source>
        <dbReference type="EMBL" id="MCR6482924.1"/>
    </source>
</evidence>
<dbReference type="SUPFAM" id="SSF51735">
    <property type="entry name" value="NAD(P)-binding Rossmann-fold domains"/>
    <property type="match status" value="1"/>
</dbReference>
<reference evidence="4" key="1">
    <citation type="submission" date="2022-06" db="EMBL/GenBank/DDBJ databases">
        <title>Amycolatopsis iheyaensis sp. nov., a new species of the genus Amycolatopsis isolated from soil in Iheya island, Japan.</title>
        <authorList>
            <person name="Ngamcharungchit C."/>
            <person name="Kanto H."/>
            <person name="Take A."/>
            <person name="Intra B."/>
            <person name="Matsumoto A."/>
            <person name="Panbangred W."/>
            <person name="Inahashi Y."/>
        </authorList>
    </citation>
    <scope>NUCLEOTIDE SEQUENCE</scope>
    <source>
        <strain evidence="4">OK19-0408</strain>
    </source>
</reference>
<dbReference type="GO" id="GO:0016616">
    <property type="term" value="F:oxidoreductase activity, acting on the CH-OH group of donors, NAD or NADP as acceptor"/>
    <property type="evidence" value="ECO:0007669"/>
    <property type="project" value="TreeGrafter"/>
</dbReference>
<dbReference type="EMBL" id="JAMXQV010000003">
    <property type="protein sequence ID" value="MCR6482924.1"/>
    <property type="molecule type" value="Genomic_DNA"/>
</dbReference>
<organism evidence="4 5">
    <name type="scientific">Amycolatopsis iheyensis</name>
    <dbReference type="NCBI Taxonomy" id="2945988"/>
    <lineage>
        <taxon>Bacteria</taxon>
        <taxon>Bacillati</taxon>
        <taxon>Actinomycetota</taxon>
        <taxon>Actinomycetes</taxon>
        <taxon>Pseudonocardiales</taxon>
        <taxon>Pseudonocardiaceae</taxon>
        <taxon>Amycolatopsis</taxon>
    </lineage>
</organism>
<dbReference type="PANTHER" id="PTHR10366">
    <property type="entry name" value="NAD DEPENDENT EPIMERASE/DEHYDRATASE"/>
    <property type="match status" value="1"/>
</dbReference>
<proteinExistence type="inferred from homology"/>
<dbReference type="InterPro" id="IPR001509">
    <property type="entry name" value="Epimerase_deHydtase"/>
</dbReference>
<sequence length="338" mass="35996">MAEVLVTGGSGYIGSFCVLALLAEGHSVRTTVRNLEKEPQLRAMLRAGGAPEDAKVTVLQADLQQDAGWAAAVEGCDYVLHVASPTLTSLPRTDDEMVVPAREGVLRVLRAARAAGVKRVVLTSAFGAVGYGHPEAHRVFTEADWTNVDGGIAPYQKSKTLAEKAAWEFVAESGPELAVVNPVGVLGPVLSGDYSPSLNLVQRMLDGEMPALPPFASGFVDVRDVADLHLRAMTDPAAAGERFLATAGHSLWIREVARILRARLGERASKVPTRELPVWAARLFGRLNPGMRAVLPQLGKNFDATSAKAERVLGWSPRPIEDTIAETAESLLALKAAA</sequence>
<evidence type="ECO:0000259" key="3">
    <source>
        <dbReference type="Pfam" id="PF01370"/>
    </source>
</evidence>